<evidence type="ECO:0008006" key="3">
    <source>
        <dbReference type="Google" id="ProtNLM"/>
    </source>
</evidence>
<dbReference type="AlphaFoldDB" id="X1DSQ2"/>
<reference evidence="2" key="1">
    <citation type="journal article" date="2014" name="Front. Microbiol.">
        <title>High frequency of phylogenetically diverse reductive dehalogenase-homologous genes in deep subseafloor sedimentary metagenomes.</title>
        <authorList>
            <person name="Kawai M."/>
            <person name="Futagami T."/>
            <person name="Toyoda A."/>
            <person name="Takaki Y."/>
            <person name="Nishi S."/>
            <person name="Hori S."/>
            <person name="Arai W."/>
            <person name="Tsubouchi T."/>
            <person name="Morono Y."/>
            <person name="Uchiyama I."/>
            <person name="Ito T."/>
            <person name="Fujiyama A."/>
            <person name="Inagaki F."/>
            <person name="Takami H."/>
        </authorList>
    </citation>
    <scope>NUCLEOTIDE SEQUENCE</scope>
    <source>
        <strain evidence="2">Expedition CK06-06</strain>
    </source>
</reference>
<organism evidence="2">
    <name type="scientific">marine sediment metagenome</name>
    <dbReference type="NCBI Taxonomy" id="412755"/>
    <lineage>
        <taxon>unclassified sequences</taxon>
        <taxon>metagenomes</taxon>
        <taxon>ecological metagenomes</taxon>
    </lineage>
</organism>
<name>X1DSQ2_9ZZZZ</name>
<keyword evidence="1" id="KW-1133">Transmembrane helix</keyword>
<protein>
    <recommendedName>
        <fullName evidence="3">Rod shape-determining protein MreD</fullName>
    </recommendedName>
</protein>
<proteinExistence type="predicted"/>
<dbReference type="EMBL" id="BART01039166">
    <property type="protein sequence ID" value="GAH11285.1"/>
    <property type="molecule type" value="Genomic_DNA"/>
</dbReference>
<evidence type="ECO:0000313" key="2">
    <source>
        <dbReference type="EMBL" id="GAH11285.1"/>
    </source>
</evidence>
<evidence type="ECO:0000256" key="1">
    <source>
        <dbReference type="SAM" id="Phobius"/>
    </source>
</evidence>
<feature type="transmembrane region" description="Helical" evidence="1">
    <location>
        <begin position="66"/>
        <end position="83"/>
    </location>
</feature>
<keyword evidence="1" id="KW-0812">Transmembrane</keyword>
<feature type="non-terminal residue" evidence="2">
    <location>
        <position position="1"/>
    </location>
</feature>
<accession>X1DSQ2</accession>
<feature type="transmembrane region" description="Helical" evidence="1">
    <location>
        <begin position="20"/>
        <end position="38"/>
    </location>
</feature>
<gene>
    <name evidence="2" type="ORF">S01H4_64528</name>
</gene>
<keyword evidence="1" id="KW-0472">Membrane</keyword>
<sequence length="95" mass="11228">IIFFYIISLLETSFFIHFNFFRFLPNIILIFQILITLFEDPNKNLAIFSAVSAGFFWDIFSENPIGFSILILLSISVFLKIVLRKYVRIPILKQF</sequence>
<comment type="caution">
    <text evidence="2">The sequence shown here is derived from an EMBL/GenBank/DDBJ whole genome shotgun (WGS) entry which is preliminary data.</text>
</comment>